<sequence>MSCPTLCEDPQYPALSAKSLSKKYIEILKNTVVGGATASIEVLITSHSPEVTQKFLNKWIGIKSCLLTSTPTVASIQYEGKSELQIRISSLIGYENVLPMREMHFASKKAFLVVISSNEVESISTLNEVQEICGKIYGQESQEAKNIIAILGEDNHGECQSIRMHCKERGIHVAGEINELCNILVDVYKQKNVQTDANVNDNMEILVLGDSTVGKTTLVSRIMNEELSYYMQTRNFSTRSKITQVGKMFNLKIIDSPGNIKELAGFDSERGNTPIITATVEKTLSLLKTKNLLDISVVYIVFDISNIDSYNYALELLKKFSAVSSKTKIVVFGNKQDVAIEFGVEFSTSEIEQKADMFYTTSFTTISDAELQKIVSKTIKFARPTECLPKVLPFPGHIETKGIVQFGEKKTHKLFLKIKNGVLHYADSEKELDKKGKCLSLKGISIDEVPVEQPKKGKEIKEAILDITFGDDKYQLKTKTVDERTEWKNALLNSKIMCDILDGSKRQILEELVVVTASSMTSQMQRQAEEVTHMKDKTYDFNKNPNTTGMVYTPHTDEPMDSKGKKDKKDKKKK</sequence>
<feature type="compositionally biased region" description="Polar residues" evidence="2">
    <location>
        <begin position="541"/>
        <end position="550"/>
    </location>
</feature>
<dbReference type="SUPFAM" id="SSF52540">
    <property type="entry name" value="P-loop containing nucleoside triphosphate hydrolases"/>
    <property type="match status" value="1"/>
</dbReference>
<feature type="region of interest" description="Disordered" evidence="2">
    <location>
        <begin position="538"/>
        <end position="574"/>
    </location>
</feature>
<dbReference type="Proteomes" id="UP001628156">
    <property type="component" value="Unassembled WGS sequence"/>
</dbReference>
<dbReference type="InterPro" id="IPR001849">
    <property type="entry name" value="PH_domain"/>
</dbReference>
<dbReference type="PROSITE" id="PS51419">
    <property type="entry name" value="RAB"/>
    <property type="match status" value="1"/>
</dbReference>
<evidence type="ECO:0000313" key="4">
    <source>
        <dbReference type="EMBL" id="GAB1222864.1"/>
    </source>
</evidence>
<dbReference type="SMART" id="SM00233">
    <property type="entry name" value="PH"/>
    <property type="match status" value="1"/>
</dbReference>
<gene>
    <name evidence="4" type="ORF">ENUP19_0122G0002</name>
</gene>
<keyword evidence="1" id="KW-0547">Nucleotide-binding</keyword>
<accession>A0ABQ0DJ30</accession>
<keyword evidence="5" id="KW-1185">Reference proteome</keyword>
<dbReference type="Pfam" id="PF00169">
    <property type="entry name" value="PH"/>
    <property type="match status" value="1"/>
</dbReference>
<evidence type="ECO:0000256" key="1">
    <source>
        <dbReference type="ARBA" id="ARBA00022741"/>
    </source>
</evidence>
<dbReference type="EMBL" id="BAAFRS010000122">
    <property type="protein sequence ID" value="GAB1222864.1"/>
    <property type="molecule type" value="Genomic_DNA"/>
</dbReference>
<evidence type="ECO:0000313" key="5">
    <source>
        <dbReference type="Proteomes" id="UP001628156"/>
    </source>
</evidence>
<reference evidence="4 5" key="1">
    <citation type="journal article" date="2019" name="PLoS Negl. Trop. Dis.">
        <title>Whole genome sequencing of Entamoeba nuttalli reveals mammalian host-related molecular signatures and a novel octapeptide-repeat surface protein.</title>
        <authorList>
            <person name="Tanaka M."/>
            <person name="Makiuchi T."/>
            <person name="Komiyama T."/>
            <person name="Shiina T."/>
            <person name="Osaki K."/>
            <person name="Tachibana H."/>
        </authorList>
    </citation>
    <scope>NUCLEOTIDE SEQUENCE [LARGE SCALE GENOMIC DNA]</scope>
    <source>
        <strain evidence="4 5">P19-061405</strain>
    </source>
</reference>
<comment type="caution">
    <text evidence="4">The sequence shown here is derived from an EMBL/GenBank/DDBJ whole genome shotgun (WGS) entry which is preliminary data.</text>
</comment>
<dbReference type="InterPro" id="IPR011993">
    <property type="entry name" value="PH-like_dom_sf"/>
</dbReference>
<dbReference type="InterPro" id="IPR006073">
    <property type="entry name" value="GTP-bd"/>
</dbReference>
<organism evidence="4 5">
    <name type="scientific">Entamoeba nuttalli</name>
    <dbReference type="NCBI Taxonomy" id="412467"/>
    <lineage>
        <taxon>Eukaryota</taxon>
        <taxon>Amoebozoa</taxon>
        <taxon>Evosea</taxon>
        <taxon>Archamoebae</taxon>
        <taxon>Mastigamoebida</taxon>
        <taxon>Entamoebidae</taxon>
        <taxon>Entamoeba</taxon>
    </lineage>
</organism>
<dbReference type="Gene3D" id="3.40.50.300">
    <property type="entry name" value="P-loop containing nucleotide triphosphate hydrolases"/>
    <property type="match status" value="1"/>
</dbReference>
<dbReference type="SUPFAM" id="SSF50729">
    <property type="entry name" value="PH domain-like"/>
    <property type="match status" value="1"/>
</dbReference>
<evidence type="ECO:0000256" key="2">
    <source>
        <dbReference type="SAM" id="MobiDB-lite"/>
    </source>
</evidence>
<dbReference type="Pfam" id="PF01926">
    <property type="entry name" value="MMR_HSR1"/>
    <property type="match status" value="1"/>
</dbReference>
<dbReference type="Gene3D" id="2.30.29.30">
    <property type="entry name" value="Pleckstrin-homology domain (PH domain)/Phosphotyrosine-binding domain (PTB)"/>
    <property type="match status" value="1"/>
</dbReference>
<feature type="compositionally biased region" description="Basic and acidic residues" evidence="2">
    <location>
        <begin position="555"/>
        <end position="564"/>
    </location>
</feature>
<dbReference type="InterPro" id="IPR027417">
    <property type="entry name" value="P-loop_NTPase"/>
</dbReference>
<dbReference type="PANTHER" id="PTHR24070">
    <property type="entry name" value="RAS, DI-RAS, AND RHEB FAMILY MEMBERS OF SMALL GTPASE SUPERFAMILY"/>
    <property type="match status" value="1"/>
</dbReference>
<dbReference type="CDD" id="cd00821">
    <property type="entry name" value="PH"/>
    <property type="match status" value="1"/>
</dbReference>
<name>A0ABQ0DJ30_9EUKA</name>
<feature type="domain" description="PH" evidence="3">
    <location>
        <begin position="392"/>
        <end position="498"/>
    </location>
</feature>
<dbReference type="PRINTS" id="PR00449">
    <property type="entry name" value="RASTRNSFRMNG"/>
</dbReference>
<proteinExistence type="predicted"/>
<feature type="compositionally biased region" description="Basic residues" evidence="2">
    <location>
        <begin position="565"/>
        <end position="574"/>
    </location>
</feature>
<evidence type="ECO:0000259" key="3">
    <source>
        <dbReference type="SMART" id="SM00233"/>
    </source>
</evidence>
<dbReference type="InterPro" id="IPR020849">
    <property type="entry name" value="Small_GTPase_Ras-type"/>
</dbReference>
<protein>
    <recommendedName>
        <fullName evidence="3">PH domain-containing protein</fullName>
    </recommendedName>
</protein>